<dbReference type="GO" id="GO:0005886">
    <property type="term" value="C:plasma membrane"/>
    <property type="evidence" value="ECO:0007669"/>
    <property type="project" value="TreeGrafter"/>
</dbReference>
<dbReference type="RefSeq" id="XP_068361761.1">
    <property type="nucleotide sequence ID" value="XM_068502786.1"/>
</dbReference>
<dbReference type="GO" id="GO:1904515">
    <property type="term" value="P:positive regulation of TORC2 signaling"/>
    <property type="evidence" value="ECO:0007669"/>
    <property type="project" value="TreeGrafter"/>
</dbReference>
<gene>
    <name evidence="1" type="ORF">TRFO_22812</name>
</gene>
<organism evidence="1 2">
    <name type="scientific">Tritrichomonas foetus</name>
    <dbReference type="NCBI Taxonomy" id="1144522"/>
    <lineage>
        <taxon>Eukaryota</taxon>
        <taxon>Metamonada</taxon>
        <taxon>Parabasalia</taxon>
        <taxon>Tritrichomonadida</taxon>
        <taxon>Tritrichomonadidae</taxon>
        <taxon>Tritrichomonas</taxon>
    </lineage>
</organism>
<evidence type="ECO:0000313" key="2">
    <source>
        <dbReference type="Proteomes" id="UP000179807"/>
    </source>
</evidence>
<dbReference type="PANTHER" id="PTHR37516">
    <property type="entry name" value="SCA1 COMPLEX SCAFFOLD PROTEIN SCAA"/>
    <property type="match status" value="1"/>
</dbReference>
<dbReference type="GO" id="GO:0046579">
    <property type="term" value="P:positive regulation of Ras protein signal transduction"/>
    <property type="evidence" value="ECO:0007669"/>
    <property type="project" value="TreeGrafter"/>
</dbReference>
<comment type="caution">
    <text evidence="1">The sequence shown here is derived from an EMBL/GenBank/DDBJ whole genome shotgun (WGS) entry which is preliminary data.</text>
</comment>
<dbReference type="VEuPathDB" id="TrichDB:TRFO_22812"/>
<reference evidence="1" key="1">
    <citation type="submission" date="2016-10" db="EMBL/GenBank/DDBJ databases">
        <authorList>
            <person name="Benchimol M."/>
            <person name="Almeida L.G."/>
            <person name="Vasconcelos A.T."/>
            <person name="Perreira-Neves A."/>
            <person name="Rosa I.A."/>
            <person name="Tasca T."/>
            <person name="Bogo M.R."/>
            <person name="de Souza W."/>
        </authorList>
    </citation>
    <scope>NUCLEOTIDE SEQUENCE [LARGE SCALE GENOMIC DNA]</scope>
    <source>
        <strain evidence="1">K</strain>
    </source>
</reference>
<sequence>MIYRSFGTSLGAEYSFSFPEEVPTPSIDDDTLVFVNGEGKPLSRFYNKQNDSLFSKFIQRFPSPSDYEDKSTYFHDVRCWYESFYLENPYLLPVPIGMFYRRPTKPHVMSSLEKVPGTYQNRIASKSFSISSTPLYPENYIVMIDAILNGGINNDGNFPIPGPHNKIIPKKNHYSIELPWNGQLIPQMPVPKLYKSYNDYLTAMKRWCRDISISKTVPMHSEELEKVIGVQLQPKTYESSDSDIQIEENKEIELNVQKAERNHLKSISHENYNIINNRKFSHGSDISLINKNSCVNLHDYKDIPFENESELNKKSLYGIQHIYEATFQMNLIKELPIHLSFPNDLEPCNTIYHSFSDFGVTEQMKEQAEAAGVFYSFDIDVFEWKGLGHLHVKFIKDLLELDEFRKSVGYRYSLFKSFCKLINDQENDLLCDVLFADLNTLHKIFLLFSEFTDKITYVPELLPIDEKDPNAAILQTIQHIFMFHCIYHQMAIFLSNNQFFVDRYATLSENLNYFLELHGPLFCQIFNECCIDNSGINNDDIINNDYLLNGQSKISELHLNLLLLVFASRSPKLPVFMTYFNPSIFVILSRISVNNPNIFPKFSTQLLWNSNTAILLFDHLASLRINPRNYLLNTSHQFFNFLTILTTVRVYETSPANDIRWPLFILPNIFMCYNSDNNEDLLNFSLAICDFMKKRLKQYPNMNSWDEYLDQLESVIFSTFSVIKIESHKIYLIKSLKKLVWHHSSEYVLKVDAFIKQLVTMLVCGDNDVSICTIRLFTTVITNHQFFLSNIISSPIQLQMVGGALEARSWPKILEIFKMIMKYISNNNDQFYMLQLLAAAKIKINILLSVAENTCPFKYIHILNKFKAFLDDKPNLKNYFLDSHKVRRLSGRNYP</sequence>
<evidence type="ECO:0000313" key="1">
    <source>
        <dbReference type="EMBL" id="OHT08625.1"/>
    </source>
</evidence>
<dbReference type="EMBL" id="MLAK01000662">
    <property type="protein sequence ID" value="OHT08625.1"/>
    <property type="molecule type" value="Genomic_DNA"/>
</dbReference>
<dbReference type="PANTHER" id="PTHR37516:SF1">
    <property type="entry name" value="SCA1 COMPLEX SCAFFOLD PROTEIN SCAA"/>
    <property type="match status" value="1"/>
</dbReference>
<protein>
    <submittedName>
        <fullName evidence="1">Uncharacterized protein</fullName>
    </submittedName>
</protein>
<dbReference type="Proteomes" id="UP000179807">
    <property type="component" value="Unassembled WGS sequence"/>
</dbReference>
<dbReference type="GeneID" id="94837490"/>
<keyword evidence="2" id="KW-1185">Reference proteome</keyword>
<proteinExistence type="predicted"/>
<name>A0A1J4KB29_9EUKA</name>
<dbReference type="InterPro" id="IPR037474">
    <property type="entry name" value="ScaA"/>
</dbReference>
<accession>A0A1J4KB29</accession>
<dbReference type="GO" id="GO:0005829">
    <property type="term" value="C:cytosol"/>
    <property type="evidence" value="ECO:0007669"/>
    <property type="project" value="TreeGrafter"/>
</dbReference>
<dbReference type="OrthoDB" id="17150at2759"/>
<dbReference type="AlphaFoldDB" id="A0A1J4KB29"/>